<dbReference type="RefSeq" id="WP_272427992.1">
    <property type="nucleotide sequence ID" value="NZ_JAGTJJ010000007.1"/>
</dbReference>
<dbReference type="Proteomes" id="UP001151081">
    <property type="component" value="Unassembled WGS sequence"/>
</dbReference>
<evidence type="ECO:0000313" key="2">
    <source>
        <dbReference type="Proteomes" id="UP001151081"/>
    </source>
</evidence>
<dbReference type="Gene3D" id="1.20.1440.60">
    <property type="entry name" value="23S rRNA-intervening sequence"/>
    <property type="match status" value="1"/>
</dbReference>
<dbReference type="PANTHER" id="PTHR38471">
    <property type="entry name" value="FOUR HELIX BUNDLE PROTEIN"/>
    <property type="match status" value="1"/>
</dbReference>
<dbReference type="InterPro" id="IPR036583">
    <property type="entry name" value="23S_rRNA_IVS_sf"/>
</dbReference>
<comment type="caution">
    <text evidence="1">The sequence shown here is derived from an EMBL/GenBank/DDBJ whole genome shotgun (WGS) entry which is preliminary data.</text>
</comment>
<dbReference type="Pfam" id="PF05635">
    <property type="entry name" value="23S_rRNA_IVP"/>
    <property type="match status" value="1"/>
</dbReference>
<organism evidence="1 2">
    <name type="scientific">Polyangium jinanense</name>
    <dbReference type="NCBI Taxonomy" id="2829994"/>
    <lineage>
        <taxon>Bacteria</taxon>
        <taxon>Pseudomonadati</taxon>
        <taxon>Myxococcota</taxon>
        <taxon>Polyangia</taxon>
        <taxon>Polyangiales</taxon>
        <taxon>Polyangiaceae</taxon>
        <taxon>Polyangium</taxon>
    </lineage>
</organism>
<dbReference type="SUPFAM" id="SSF158446">
    <property type="entry name" value="IVS-encoded protein-like"/>
    <property type="match status" value="1"/>
</dbReference>
<dbReference type="EMBL" id="JAGTJJ010000007">
    <property type="protein sequence ID" value="MDC3982389.1"/>
    <property type="molecule type" value="Genomic_DNA"/>
</dbReference>
<name>A0A9X3X1G7_9BACT</name>
<reference evidence="1 2" key="1">
    <citation type="submission" date="2021-04" db="EMBL/GenBank/DDBJ databases">
        <title>Genome analysis of Polyangium sp.</title>
        <authorList>
            <person name="Li Y."/>
            <person name="Wang J."/>
        </authorList>
    </citation>
    <scope>NUCLEOTIDE SEQUENCE [LARGE SCALE GENOMIC DNA]</scope>
    <source>
        <strain evidence="1 2">SDU14</strain>
    </source>
</reference>
<dbReference type="AlphaFoldDB" id="A0A9X3X1G7"/>
<protein>
    <submittedName>
        <fullName evidence="1">Four helix bundle protein</fullName>
    </submittedName>
</protein>
<proteinExistence type="predicted"/>
<dbReference type="InterPro" id="IPR012657">
    <property type="entry name" value="23S_rRNA-intervening_sequence"/>
</dbReference>
<sequence>MALRVYGVAIEMLKMLRPVMERIGTKDPNLGYQIRRAATSVALNLSEGAYSQGRNERARWHTAMGSAAEVRACLEVADALGYIENVDEALLDTLDRIVATLHRLTRR</sequence>
<evidence type="ECO:0000313" key="1">
    <source>
        <dbReference type="EMBL" id="MDC3982389.1"/>
    </source>
</evidence>
<dbReference type="PANTHER" id="PTHR38471:SF2">
    <property type="entry name" value="FOUR HELIX BUNDLE PROTEIN"/>
    <property type="match status" value="1"/>
</dbReference>
<gene>
    <name evidence="1" type="ORF">KEG57_17870</name>
</gene>
<keyword evidence="2" id="KW-1185">Reference proteome</keyword>
<accession>A0A9X3X1G7</accession>
<dbReference type="NCBIfam" id="TIGR02436">
    <property type="entry name" value="four helix bundle protein"/>
    <property type="match status" value="1"/>
</dbReference>